<dbReference type="SMART" id="SM00582">
    <property type="entry name" value="RPR"/>
    <property type="match status" value="1"/>
</dbReference>
<dbReference type="Gene3D" id="1.25.40.90">
    <property type="match status" value="1"/>
</dbReference>
<dbReference type="InterPro" id="IPR035979">
    <property type="entry name" value="RBD_domain_sf"/>
</dbReference>
<keyword evidence="1" id="KW-0694">RNA-binding</keyword>
<feature type="compositionally biased region" description="Basic and acidic residues" evidence="2">
    <location>
        <begin position="24"/>
        <end position="42"/>
    </location>
</feature>
<dbReference type="GO" id="GO:0005634">
    <property type="term" value="C:nucleus"/>
    <property type="evidence" value="ECO:0007669"/>
    <property type="project" value="TreeGrafter"/>
</dbReference>
<feature type="compositionally biased region" description="Basic and acidic residues" evidence="2">
    <location>
        <begin position="1"/>
        <end position="11"/>
    </location>
</feature>
<evidence type="ECO:0000313" key="5">
    <source>
        <dbReference type="Proteomes" id="UP000799539"/>
    </source>
</evidence>
<dbReference type="InterPro" id="IPR006569">
    <property type="entry name" value="CID_dom"/>
</dbReference>
<feature type="compositionally biased region" description="Basic and acidic residues" evidence="2">
    <location>
        <begin position="444"/>
        <end position="464"/>
    </location>
</feature>
<dbReference type="Pfam" id="PF01805">
    <property type="entry name" value="Surp"/>
    <property type="match status" value="1"/>
</dbReference>
<keyword evidence="5" id="KW-1185">Reference proteome</keyword>
<protein>
    <recommendedName>
        <fullName evidence="3">CID domain-containing protein</fullName>
    </recommendedName>
</protein>
<dbReference type="PANTHER" id="PTHR23140">
    <property type="entry name" value="RNA PROCESSING PROTEIN LD23810P"/>
    <property type="match status" value="1"/>
</dbReference>
<feature type="region of interest" description="Disordered" evidence="2">
    <location>
        <begin position="133"/>
        <end position="167"/>
    </location>
</feature>
<feature type="region of interest" description="Disordered" evidence="2">
    <location>
        <begin position="428"/>
        <end position="464"/>
    </location>
</feature>
<evidence type="ECO:0000259" key="3">
    <source>
        <dbReference type="PROSITE" id="PS51391"/>
    </source>
</evidence>
<evidence type="ECO:0000256" key="2">
    <source>
        <dbReference type="SAM" id="MobiDB-lite"/>
    </source>
</evidence>
<gene>
    <name evidence="4" type="ORF">CERZMDRAFT_85570</name>
</gene>
<dbReference type="OrthoDB" id="377209at2759"/>
<feature type="compositionally biased region" description="Low complexity" evidence="2">
    <location>
        <begin position="43"/>
        <end position="71"/>
    </location>
</feature>
<dbReference type="SUPFAM" id="SSF54928">
    <property type="entry name" value="RNA-binding domain, RBD"/>
    <property type="match status" value="1"/>
</dbReference>
<dbReference type="PROSITE" id="PS51391">
    <property type="entry name" value="CID"/>
    <property type="match status" value="1"/>
</dbReference>
<feature type="compositionally biased region" description="Gly residues" evidence="2">
    <location>
        <begin position="77"/>
        <end position="90"/>
    </location>
</feature>
<evidence type="ECO:0000256" key="1">
    <source>
        <dbReference type="ARBA" id="ARBA00022884"/>
    </source>
</evidence>
<feature type="region of interest" description="Disordered" evidence="2">
    <location>
        <begin position="541"/>
        <end position="568"/>
    </location>
</feature>
<feature type="domain" description="CID" evidence="3">
    <location>
        <begin position="466"/>
        <end position="668"/>
    </location>
</feature>
<feature type="region of interest" description="Disordered" evidence="2">
    <location>
        <begin position="1"/>
        <end position="108"/>
    </location>
</feature>
<dbReference type="Proteomes" id="UP000799539">
    <property type="component" value="Unassembled WGS sequence"/>
</dbReference>
<name>A0A6A6FC68_9PEZI</name>
<dbReference type="EMBL" id="ML992678">
    <property type="protein sequence ID" value="KAF2210977.1"/>
    <property type="molecule type" value="Genomic_DNA"/>
</dbReference>
<dbReference type="PANTHER" id="PTHR23140:SF0">
    <property type="entry name" value="U2 SNRNP-ASSOCIATED SURP MOTIF-CONTAINING PROTEIN"/>
    <property type="match status" value="1"/>
</dbReference>
<feature type="compositionally biased region" description="Acidic residues" evidence="2">
    <location>
        <begin position="735"/>
        <end position="762"/>
    </location>
</feature>
<proteinExistence type="predicted"/>
<sequence>MADEDAPKEFPDVSQKLAAPKKLSAFEKERVAAEEKRRREQAETAAALAEFEDSFGGSEDYDGYSSSSRGPPTAPGRGYGGPRGGFGGPPRSGPGSLGPAPGPPPSLKRKRALDELREQQELRREQEALAAEYHLGAGARRDEPSRHAREDEDGSGVAAPRPTVQLSNLPPSFNEHAVRELLANHLKVHSVSISPPIRHGRMSVTAIALLDYDASTSHIDTAVSALRDRYLGRGYRLAIARHLSSTALAPGAILGAGAEPQPFGAEKINRDQSRGVYSMRNAPPPSEFAPPDSYEPRPPRNGGLEAVGYLSVQPPLDIANVRAIHVIVERLLSEPSPEKALELEAVLMSMPEVESDERFAFLYDSHSPEGIYYRYLLWNDEVDLEVLQERTRVGRGPERPFDDVPIDWNVSQGEVPFLDLTKLGDVLDHPNYESSDEESDDEAEQRKFNTSRREGEGAPSTDKKHLTPLQIAKFAWLLSRLPTTQAKLRLGDIAAISAFAIKNAGAGAEEIVDMLVLNVEKPFGSTQCGKFDDEDLNQDEEDVYEPDEELPSIETQAHGLPSKDKREHDADPSQIKLVALYLINDILHNSATAGVRNAWKYRQLFETAFRRQSTFRTLGRLGKDLGWGRMKEQQWRNRVGVLFEIWERNSVFAADVFDEFKKEFFEHPVEDGLDQADDGNQDGKAAVADLKHLSKFKRIDGLASPATAMESPAPTTIVESTACTPAAPIGGQPLDDAEEGDLDGEAVDLDGESVDLDGESVDLDGSPTDEVHGSPAADVEMSAMAEDASEPTAQLPYGSGKYSGTGFSLEGSSGDKALPPAELSRKKQAEDMFADSDDD</sequence>
<accession>A0A6A6FC68</accession>
<dbReference type="GO" id="GO:0006396">
    <property type="term" value="P:RNA processing"/>
    <property type="evidence" value="ECO:0007669"/>
    <property type="project" value="InterPro"/>
</dbReference>
<dbReference type="InterPro" id="IPR000061">
    <property type="entry name" value="Surp"/>
</dbReference>
<feature type="compositionally biased region" description="Basic and acidic residues" evidence="2">
    <location>
        <begin position="139"/>
        <end position="150"/>
    </location>
</feature>
<feature type="region of interest" description="Disordered" evidence="2">
    <location>
        <begin position="724"/>
        <end position="839"/>
    </location>
</feature>
<dbReference type="GO" id="GO:0003723">
    <property type="term" value="F:RNA binding"/>
    <property type="evidence" value="ECO:0007669"/>
    <property type="project" value="UniProtKB-KW"/>
</dbReference>
<dbReference type="Pfam" id="PF04818">
    <property type="entry name" value="CID"/>
    <property type="match status" value="1"/>
</dbReference>
<organism evidence="4 5">
    <name type="scientific">Cercospora zeae-maydis SCOH1-5</name>
    <dbReference type="NCBI Taxonomy" id="717836"/>
    <lineage>
        <taxon>Eukaryota</taxon>
        <taxon>Fungi</taxon>
        <taxon>Dikarya</taxon>
        <taxon>Ascomycota</taxon>
        <taxon>Pezizomycotina</taxon>
        <taxon>Dothideomycetes</taxon>
        <taxon>Dothideomycetidae</taxon>
        <taxon>Mycosphaerellales</taxon>
        <taxon>Mycosphaerellaceae</taxon>
        <taxon>Cercospora</taxon>
    </lineage>
</organism>
<dbReference type="InterPro" id="IPR008942">
    <property type="entry name" value="ENTH_VHS"/>
</dbReference>
<evidence type="ECO:0000313" key="4">
    <source>
        <dbReference type="EMBL" id="KAF2210977.1"/>
    </source>
</evidence>
<feature type="compositionally biased region" description="Acidic residues" evidence="2">
    <location>
        <begin position="541"/>
        <end position="551"/>
    </location>
</feature>
<feature type="compositionally biased region" description="Acidic residues" evidence="2">
    <location>
        <begin position="434"/>
        <end position="443"/>
    </location>
</feature>
<feature type="region of interest" description="Disordered" evidence="2">
    <location>
        <begin position="276"/>
        <end position="302"/>
    </location>
</feature>
<dbReference type="InterPro" id="IPR051485">
    <property type="entry name" value="SR-CTD_assoc_factor"/>
</dbReference>
<reference evidence="4" key="1">
    <citation type="journal article" date="2020" name="Stud. Mycol.">
        <title>101 Dothideomycetes genomes: a test case for predicting lifestyles and emergence of pathogens.</title>
        <authorList>
            <person name="Haridas S."/>
            <person name="Albert R."/>
            <person name="Binder M."/>
            <person name="Bloem J."/>
            <person name="Labutti K."/>
            <person name="Salamov A."/>
            <person name="Andreopoulos B."/>
            <person name="Baker S."/>
            <person name="Barry K."/>
            <person name="Bills G."/>
            <person name="Bluhm B."/>
            <person name="Cannon C."/>
            <person name="Castanera R."/>
            <person name="Culley D."/>
            <person name="Daum C."/>
            <person name="Ezra D."/>
            <person name="Gonzalez J."/>
            <person name="Henrissat B."/>
            <person name="Kuo A."/>
            <person name="Liang C."/>
            <person name="Lipzen A."/>
            <person name="Lutzoni F."/>
            <person name="Magnuson J."/>
            <person name="Mondo S."/>
            <person name="Nolan M."/>
            <person name="Ohm R."/>
            <person name="Pangilinan J."/>
            <person name="Park H.-J."/>
            <person name="Ramirez L."/>
            <person name="Alfaro M."/>
            <person name="Sun H."/>
            <person name="Tritt A."/>
            <person name="Yoshinaga Y."/>
            <person name="Zwiers L.-H."/>
            <person name="Turgeon B."/>
            <person name="Goodwin S."/>
            <person name="Spatafora J."/>
            <person name="Crous P."/>
            <person name="Grigoriev I."/>
        </authorList>
    </citation>
    <scope>NUCLEOTIDE SEQUENCE</scope>
    <source>
        <strain evidence="4">SCOH1-5</strain>
    </source>
</reference>
<dbReference type="AlphaFoldDB" id="A0A6A6FC68"/>